<gene>
    <name evidence="1" type="ORF">OZ911_08830</name>
</gene>
<proteinExistence type="predicted"/>
<organism evidence="1 2">
    <name type="scientific">Pseudomonas fortuita</name>
    <dbReference type="NCBI Taxonomy" id="3233375"/>
    <lineage>
        <taxon>Bacteria</taxon>
        <taxon>Pseudomonadati</taxon>
        <taxon>Pseudomonadota</taxon>
        <taxon>Gammaproteobacteria</taxon>
        <taxon>Pseudomonadales</taxon>
        <taxon>Pseudomonadaceae</taxon>
        <taxon>Pseudomonas</taxon>
    </lineage>
</organism>
<sequence>MYIKSISYEELKFKPASWEVEKIEFGQINLIVGKNSSGKSRVISIIHALASQLAGRVGIFSAGHWQARFVREVGASKEKQDYHLHIEDGVIQNEFFRIKSETILKRDESGNGFIVKKNGAKVNYKVDQNQLMAVVRSDPIQHPQFGALQGWAKGVCIYRFGSEFGKTNFTGGPTVPDDPTMKLECSVMSDNVSGVYLNTAGKFKEEFKKLVIDGMGDIGYQIDDIQLSPISEFNFNGMVPLAIAVKETGVRCFVNQAGLSQGMYRALALLIQFYANILWTRHACAGRDVQLGDSPLILIDDIGEGLDHERARKLIGLLVEESKKYKIQIIMSSNDRYVMNYVPLEHWTVLSRKGALVSSINYENSKDIFDEFSYSGLSNFDFFSGDHYVKEDS</sequence>
<dbReference type="Proteomes" id="UP001163982">
    <property type="component" value="Chromosome"/>
</dbReference>
<evidence type="ECO:0000313" key="2">
    <source>
        <dbReference type="Proteomes" id="UP001163982"/>
    </source>
</evidence>
<keyword evidence="2" id="KW-1185">Reference proteome</keyword>
<protein>
    <submittedName>
        <fullName evidence="1">AAA family ATPase</fullName>
    </submittedName>
</protein>
<evidence type="ECO:0000313" key="1">
    <source>
        <dbReference type="EMBL" id="WAP65490.1"/>
    </source>
</evidence>
<reference evidence="1" key="1">
    <citation type="journal article" date="2024" name="Int. J. Syst. Evol. Microbiol.">
        <title>Pseudomonas fortuita sp. nov., isolated from the endosphere of a wild yam.</title>
        <authorList>
            <person name="Carlier A."/>
            <person name="Beaumel M."/>
            <person name="Moreau S."/>
            <person name="Acar T."/>
            <person name="Sana T.G."/>
            <person name="Cnockaert M."/>
            <person name="Vandamme P."/>
        </authorList>
    </citation>
    <scope>NUCLEOTIDE SEQUENCE</scope>
    <source>
        <strain evidence="1">GMI12077</strain>
    </source>
</reference>
<dbReference type="EMBL" id="CP114035">
    <property type="protein sequence ID" value="WAP65490.1"/>
    <property type="molecule type" value="Genomic_DNA"/>
</dbReference>
<accession>A0ACD4PD80</accession>
<name>A0ACD4PD80_9PSED</name>